<name>A0ACC1PLJ9_9APHY</name>
<protein>
    <submittedName>
        <fullName evidence="1">Uncharacterized protein</fullName>
    </submittedName>
</protein>
<gene>
    <name evidence="1" type="ORF">NUW54_g7515</name>
</gene>
<dbReference type="Proteomes" id="UP001144978">
    <property type="component" value="Unassembled WGS sequence"/>
</dbReference>
<evidence type="ECO:0000313" key="2">
    <source>
        <dbReference type="Proteomes" id="UP001144978"/>
    </source>
</evidence>
<reference evidence="1" key="1">
    <citation type="submission" date="2022-08" db="EMBL/GenBank/DDBJ databases">
        <title>Genome Sequence of Pycnoporus sanguineus.</title>
        <authorList>
            <person name="Buettner E."/>
        </authorList>
    </citation>
    <scope>NUCLEOTIDE SEQUENCE</scope>
    <source>
        <strain evidence="1">CG-C14</strain>
    </source>
</reference>
<sequence length="263" mass="30301">MHYGYITWCYNRTSSAISEAVNWVVSFLDNTWGHLLDFDHTGLLSASNLSRYAKAIYRRGAPIRSVWGFIDCTLRAICRPSRFQRQAYNGHKKRHMLKFQAVMLPNGMFGHLFGPFEGRRNDNFLLHASQLLEKCTQFAVQPDTDEHTPVERRYFQLYGDAAYGISPVLISPFSGPGERSADEQAWNAAMGSIRVHVEHGFAIVSNTWPFLNANWKMHVFRSPVGRYYRVGVLLTNVMNCYRPNQVAQYFDCEPPVITEYLHH</sequence>
<accession>A0ACC1PLJ9</accession>
<evidence type="ECO:0000313" key="1">
    <source>
        <dbReference type="EMBL" id="KAJ2994640.1"/>
    </source>
</evidence>
<keyword evidence="2" id="KW-1185">Reference proteome</keyword>
<proteinExistence type="predicted"/>
<comment type="caution">
    <text evidence="1">The sequence shown here is derived from an EMBL/GenBank/DDBJ whole genome shotgun (WGS) entry which is preliminary data.</text>
</comment>
<organism evidence="1 2">
    <name type="scientific">Trametes sanguinea</name>
    <dbReference type="NCBI Taxonomy" id="158606"/>
    <lineage>
        <taxon>Eukaryota</taxon>
        <taxon>Fungi</taxon>
        <taxon>Dikarya</taxon>
        <taxon>Basidiomycota</taxon>
        <taxon>Agaricomycotina</taxon>
        <taxon>Agaricomycetes</taxon>
        <taxon>Polyporales</taxon>
        <taxon>Polyporaceae</taxon>
        <taxon>Trametes</taxon>
    </lineage>
</organism>
<dbReference type="EMBL" id="JANSHE010002168">
    <property type="protein sequence ID" value="KAJ2994640.1"/>
    <property type="molecule type" value="Genomic_DNA"/>
</dbReference>